<proteinExistence type="predicted"/>
<organism evidence="2 3">
    <name type="scientific">Nephila pilipes</name>
    <name type="common">Giant wood spider</name>
    <name type="synonym">Nephila maculata</name>
    <dbReference type="NCBI Taxonomy" id="299642"/>
    <lineage>
        <taxon>Eukaryota</taxon>
        <taxon>Metazoa</taxon>
        <taxon>Ecdysozoa</taxon>
        <taxon>Arthropoda</taxon>
        <taxon>Chelicerata</taxon>
        <taxon>Arachnida</taxon>
        <taxon>Araneae</taxon>
        <taxon>Araneomorphae</taxon>
        <taxon>Entelegynae</taxon>
        <taxon>Araneoidea</taxon>
        <taxon>Nephilidae</taxon>
        <taxon>Nephila</taxon>
    </lineage>
</organism>
<feature type="region of interest" description="Disordered" evidence="1">
    <location>
        <begin position="1"/>
        <end position="26"/>
    </location>
</feature>
<gene>
    <name evidence="2" type="primary">AVEN_101449_1</name>
    <name evidence="2" type="ORF">NPIL_180941</name>
</gene>
<dbReference type="AlphaFoldDB" id="A0A8X6N3I8"/>
<evidence type="ECO:0000313" key="3">
    <source>
        <dbReference type="Proteomes" id="UP000887013"/>
    </source>
</evidence>
<feature type="compositionally biased region" description="Basic and acidic residues" evidence="1">
    <location>
        <begin position="1"/>
        <end position="10"/>
    </location>
</feature>
<dbReference type="Proteomes" id="UP000887013">
    <property type="component" value="Unassembled WGS sequence"/>
</dbReference>
<reference evidence="2" key="1">
    <citation type="submission" date="2020-08" db="EMBL/GenBank/DDBJ databases">
        <title>Multicomponent nature underlies the extraordinary mechanical properties of spider dragline silk.</title>
        <authorList>
            <person name="Kono N."/>
            <person name="Nakamura H."/>
            <person name="Mori M."/>
            <person name="Yoshida Y."/>
            <person name="Ohtoshi R."/>
            <person name="Malay A.D."/>
            <person name="Moran D.A.P."/>
            <person name="Tomita M."/>
            <person name="Numata K."/>
            <person name="Arakawa K."/>
        </authorList>
    </citation>
    <scope>NUCLEOTIDE SEQUENCE</scope>
</reference>
<evidence type="ECO:0000313" key="2">
    <source>
        <dbReference type="EMBL" id="GFS91446.1"/>
    </source>
</evidence>
<keyword evidence="3" id="KW-1185">Reference proteome</keyword>
<sequence>MSSRHQREDLSSLPHLENPTSKKDEEMYFPKARTFHQKGEPSNVMDVELVDTYNPNVIAAQDLKKEEKLSVNSVNLFTFESQTSPLSLIVFKICGVEATNISLPLADGTQNNVAALTTVVNLTIEGNGVTTESIVLLEAKGNETLLGTDILKSAGIVLNVLNDTWHFCENPQIQCPFYEVPSKIENSISISKKIIAEISNSVKVLETSTSLNLRSDVS</sequence>
<protein>
    <submittedName>
        <fullName evidence="2">Uncharacterized protein</fullName>
    </submittedName>
</protein>
<comment type="caution">
    <text evidence="2">The sequence shown here is derived from an EMBL/GenBank/DDBJ whole genome shotgun (WGS) entry which is preliminary data.</text>
</comment>
<evidence type="ECO:0000256" key="1">
    <source>
        <dbReference type="SAM" id="MobiDB-lite"/>
    </source>
</evidence>
<accession>A0A8X6N3I8</accession>
<name>A0A8X6N3I8_NEPPI</name>
<dbReference type="EMBL" id="BMAW01004887">
    <property type="protein sequence ID" value="GFS91446.1"/>
    <property type="molecule type" value="Genomic_DNA"/>
</dbReference>